<evidence type="ECO:0000256" key="5">
    <source>
        <dbReference type="ARBA" id="ARBA00022723"/>
    </source>
</evidence>
<keyword evidence="7" id="KW-0862">Zinc</keyword>
<dbReference type="Gene3D" id="3.30.40.10">
    <property type="entry name" value="Zinc/RING finger domain, C3HC4 (zinc finger)"/>
    <property type="match status" value="1"/>
</dbReference>
<dbReference type="AlphaFoldDB" id="A0A0N4UNL3"/>
<feature type="domain" description="JmjN" evidence="17">
    <location>
        <begin position="18"/>
        <end position="59"/>
    </location>
</feature>
<dbReference type="EC" id="1.14.11.67" evidence="4"/>
<dbReference type="PROSITE" id="PS50016">
    <property type="entry name" value="ZF_PHD_2"/>
    <property type="match status" value="1"/>
</dbReference>
<dbReference type="GO" id="GO:0008270">
    <property type="term" value="F:zinc ion binding"/>
    <property type="evidence" value="ECO:0007669"/>
    <property type="project" value="UniProtKB-KW"/>
</dbReference>
<dbReference type="InterPro" id="IPR004198">
    <property type="entry name" value="Znf_C5HC2"/>
</dbReference>
<dbReference type="InterPro" id="IPR003349">
    <property type="entry name" value="JmjN"/>
</dbReference>
<dbReference type="PROSITE" id="PS51011">
    <property type="entry name" value="ARID"/>
    <property type="match status" value="1"/>
</dbReference>
<evidence type="ECO:0000256" key="9">
    <source>
        <dbReference type="ARBA" id="ARBA00022964"/>
    </source>
</evidence>
<keyword evidence="21" id="KW-1185">Reference proteome</keyword>
<sequence>MNKTYEKYYLDFERPPFAPIYRPTEEEFADPVNYILKIKPEAEKYGVVKIVPPSSFRPPFAVERDKFEFIPRVQNLNQLEGITRPRAIFTAQLHSYWHLQGYKLLNPIIESRYVDFYRLSRLVSQAGGSDAVNQRKYWSNITRRLGFHSTPSTKIKVIYQKWIEPFEKSMSKEKQTDSLYTKNAEGFQLEEGRRRIPIPRTKSMAGLKNSHTHRCVKRKFKMVDPMDQVVCRSCMNGGQEDVLLLCEDCDYARHTYCCNPPLLAVPKGEWRCENCAVATVKEIADSYVFHDSETKYNLLTFSEYANKWKRDYFKQEPKDVSRDLVEKEFWRKIFDSQSTVSVKYGADLLASKVGSGFPIQSENFSRYADEKDRIYYAKHPWNLNNLSVLKESVLSHMKCEISGMMIPWVYVGMCFSAFCWHTEDHWTYSFVGCENLMIIRGERKIWYGVSGEDGGDFDKIVKEMVPELFEHQPDLLHHITTIFNPRVLMQKGLKIYSVHQEPGEFVITFPRAYHAGYNEGFNFAEAVNFAPPDWLHKGRLCIADYASVRRKCVFALDELIINMAENIEELSNTTSIALYEEIFTLCSKEVQNRQKLKDIGVEKSCREFYESIADDLRSCEICNTTIFISGLVCLHGRLVCLEHAAEVCSECSPTNFTLKYRYTVDELEHFMDNVKQKIEDYLDWRSKLSNLFDENEMKPSKFFFI</sequence>
<keyword evidence="9" id="KW-0223">Dioxygenase</keyword>
<dbReference type="STRING" id="318479.A0A0N4UNL3"/>
<dbReference type="GO" id="GO:0000785">
    <property type="term" value="C:chromatin"/>
    <property type="evidence" value="ECO:0007669"/>
    <property type="project" value="TreeGrafter"/>
</dbReference>
<reference evidence="19 21" key="2">
    <citation type="submission" date="2018-11" db="EMBL/GenBank/DDBJ databases">
        <authorList>
            <consortium name="Pathogen Informatics"/>
        </authorList>
    </citation>
    <scope>NUCLEOTIDE SEQUENCE [LARGE SCALE GENOMIC DNA]</scope>
</reference>
<dbReference type="SMART" id="SM00249">
    <property type="entry name" value="PHD"/>
    <property type="match status" value="1"/>
</dbReference>
<evidence type="ECO:0000256" key="10">
    <source>
        <dbReference type="ARBA" id="ARBA00023002"/>
    </source>
</evidence>
<dbReference type="Gene3D" id="2.60.120.650">
    <property type="entry name" value="Cupin"/>
    <property type="match status" value="1"/>
</dbReference>
<evidence type="ECO:0000256" key="6">
    <source>
        <dbReference type="ARBA" id="ARBA00022771"/>
    </source>
</evidence>
<evidence type="ECO:0000259" key="17">
    <source>
        <dbReference type="PROSITE" id="PS51183"/>
    </source>
</evidence>
<dbReference type="InterPro" id="IPR011011">
    <property type="entry name" value="Znf_FYVE_PHD"/>
</dbReference>
<dbReference type="PANTHER" id="PTHR10694:SF33">
    <property type="entry name" value="LYSINE-SPECIFIC DEMETHYLASE 5"/>
    <property type="match status" value="1"/>
</dbReference>
<dbReference type="Pfam" id="PF00628">
    <property type="entry name" value="PHD"/>
    <property type="match status" value="1"/>
</dbReference>
<dbReference type="EMBL" id="UYYG01000111">
    <property type="protein sequence ID" value="VDN53209.1"/>
    <property type="molecule type" value="Genomic_DNA"/>
</dbReference>
<dbReference type="Proteomes" id="UP000038040">
    <property type="component" value="Unplaced"/>
</dbReference>
<dbReference type="SUPFAM" id="SSF46774">
    <property type="entry name" value="ARID-like"/>
    <property type="match status" value="1"/>
</dbReference>
<dbReference type="InterPro" id="IPR001965">
    <property type="entry name" value="Znf_PHD"/>
</dbReference>
<proteinExistence type="inferred from homology"/>
<comment type="similarity">
    <text evidence="3">Belongs to the JARID1 histone demethylase family.</text>
</comment>
<dbReference type="Pfam" id="PF21323">
    <property type="entry name" value="KDM5_C-hel"/>
    <property type="match status" value="1"/>
</dbReference>
<organism evidence="20 22">
    <name type="scientific">Dracunculus medinensis</name>
    <name type="common">Guinea worm</name>
    <dbReference type="NCBI Taxonomy" id="318479"/>
    <lineage>
        <taxon>Eukaryota</taxon>
        <taxon>Metazoa</taxon>
        <taxon>Ecdysozoa</taxon>
        <taxon>Nematoda</taxon>
        <taxon>Chromadorea</taxon>
        <taxon>Rhabditida</taxon>
        <taxon>Spirurina</taxon>
        <taxon>Dracunculoidea</taxon>
        <taxon>Dracunculidae</taxon>
        <taxon>Dracunculus</taxon>
    </lineage>
</organism>
<dbReference type="SUPFAM" id="SSF57903">
    <property type="entry name" value="FYVE/PHD zinc finger"/>
    <property type="match status" value="1"/>
</dbReference>
<keyword evidence="10" id="KW-0560">Oxidoreductase</keyword>
<keyword evidence="6 14" id="KW-0863">Zinc-finger</keyword>
<comment type="subcellular location">
    <subcellularLocation>
        <location evidence="2">Nucleus</location>
    </subcellularLocation>
</comment>
<evidence type="ECO:0000313" key="22">
    <source>
        <dbReference type="WBParaSite" id="DME_0000949601-mRNA-1"/>
    </source>
</evidence>
<dbReference type="Pfam" id="PF02375">
    <property type="entry name" value="JmjN"/>
    <property type="match status" value="1"/>
</dbReference>
<evidence type="ECO:0000256" key="3">
    <source>
        <dbReference type="ARBA" id="ARBA00006801"/>
    </source>
</evidence>
<evidence type="ECO:0000259" key="16">
    <source>
        <dbReference type="PROSITE" id="PS51011"/>
    </source>
</evidence>
<dbReference type="GO" id="GO:0005634">
    <property type="term" value="C:nucleus"/>
    <property type="evidence" value="ECO:0007669"/>
    <property type="project" value="UniProtKB-SubCell"/>
</dbReference>
<dbReference type="SMART" id="SM00545">
    <property type="entry name" value="JmjN"/>
    <property type="match status" value="1"/>
</dbReference>
<dbReference type="SMART" id="SM01014">
    <property type="entry name" value="ARID"/>
    <property type="match status" value="1"/>
</dbReference>
<keyword evidence="8" id="KW-0156">Chromatin regulator</keyword>
<dbReference type="SMART" id="SM00501">
    <property type="entry name" value="BRIGHT"/>
    <property type="match status" value="1"/>
</dbReference>
<feature type="domain" description="PHD-type" evidence="15">
    <location>
        <begin position="228"/>
        <end position="278"/>
    </location>
</feature>
<gene>
    <name evidence="19" type="ORF">DME_LOCUS3182</name>
</gene>
<evidence type="ECO:0000313" key="20">
    <source>
        <dbReference type="Proteomes" id="UP000038040"/>
    </source>
</evidence>
<evidence type="ECO:0000256" key="12">
    <source>
        <dbReference type="ARBA" id="ARBA00023242"/>
    </source>
</evidence>
<evidence type="ECO:0000256" key="2">
    <source>
        <dbReference type="ARBA" id="ARBA00004123"/>
    </source>
</evidence>
<keyword evidence="5" id="KW-0479">Metal-binding</keyword>
<dbReference type="OrthoDB" id="1678912at2759"/>
<feature type="domain" description="ARID" evidence="16">
    <location>
        <begin position="83"/>
        <end position="171"/>
    </location>
</feature>
<dbReference type="CDD" id="cd16100">
    <property type="entry name" value="ARID"/>
    <property type="match status" value="1"/>
</dbReference>
<reference evidence="22" key="1">
    <citation type="submission" date="2017-02" db="UniProtKB">
        <authorList>
            <consortium name="WormBaseParasite"/>
        </authorList>
    </citation>
    <scope>IDENTIFICATION</scope>
</reference>
<dbReference type="GO" id="GO:0034647">
    <property type="term" value="F:histone H3K4me/H3K4me2/H3K4me3 demethylase activity"/>
    <property type="evidence" value="ECO:0007669"/>
    <property type="project" value="UniProtKB-EC"/>
</dbReference>
<dbReference type="PROSITE" id="PS51184">
    <property type="entry name" value="JMJC"/>
    <property type="match status" value="1"/>
</dbReference>
<name>A0A0N4UNL3_DRAME</name>
<dbReference type="Pfam" id="PF01388">
    <property type="entry name" value="ARID"/>
    <property type="match status" value="1"/>
</dbReference>
<dbReference type="GO" id="GO:0006355">
    <property type="term" value="P:regulation of DNA-templated transcription"/>
    <property type="evidence" value="ECO:0007669"/>
    <property type="project" value="TreeGrafter"/>
</dbReference>
<dbReference type="Pfam" id="PF02373">
    <property type="entry name" value="JmjC"/>
    <property type="match status" value="1"/>
</dbReference>
<dbReference type="PROSITE" id="PS51183">
    <property type="entry name" value="JMJN"/>
    <property type="match status" value="1"/>
</dbReference>
<dbReference type="InterPro" id="IPR036431">
    <property type="entry name" value="ARID_dom_sf"/>
</dbReference>
<dbReference type="Pfam" id="PF02928">
    <property type="entry name" value="zf-C5HC2"/>
    <property type="match status" value="1"/>
</dbReference>
<comment type="catalytic activity">
    <reaction evidence="13">
        <text>N(6),N(6),N(6)-trimethyl-L-lysyl(4)-[histone H3] + 3 2-oxoglutarate + 3 O2 = L-lysyl(4)-[histone H3] + 3 formaldehyde + 3 succinate + 3 CO2</text>
        <dbReference type="Rhea" id="RHEA:60208"/>
        <dbReference type="Rhea" id="RHEA-COMP:15537"/>
        <dbReference type="Rhea" id="RHEA-COMP:15547"/>
        <dbReference type="ChEBI" id="CHEBI:15379"/>
        <dbReference type="ChEBI" id="CHEBI:16526"/>
        <dbReference type="ChEBI" id="CHEBI:16810"/>
        <dbReference type="ChEBI" id="CHEBI:16842"/>
        <dbReference type="ChEBI" id="CHEBI:29969"/>
        <dbReference type="ChEBI" id="CHEBI:30031"/>
        <dbReference type="ChEBI" id="CHEBI:61961"/>
        <dbReference type="EC" id="1.14.11.67"/>
    </reaction>
</comment>
<dbReference type="InterPro" id="IPR019787">
    <property type="entry name" value="Znf_PHD-finger"/>
</dbReference>
<dbReference type="GO" id="GO:0003677">
    <property type="term" value="F:DNA binding"/>
    <property type="evidence" value="ECO:0007669"/>
    <property type="project" value="InterPro"/>
</dbReference>
<dbReference type="SUPFAM" id="SSF51197">
    <property type="entry name" value="Clavaminate synthase-like"/>
    <property type="match status" value="1"/>
</dbReference>
<dbReference type="WBParaSite" id="DME_0000949601-mRNA-1">
    <property type="protein sequence ID" value="DME_0000949601-mRNA-1"/>
    <property type="gene ID" value="DME_0000949601"/>
</dbReference>
<evidence type="ECO:0000313" key="21">
    <source>
        <dbReference type="Proteomes" id="UP000274756"/>
    </source>
</evidence>
<dbReference type="InterPro" id="IPR048615">
    <property type="entry name" value="KDM5_C-hel"/>
</dbReference>
<evidence type="ECO:0000259" key="18">
    <source>
        <dbReference type="PROSITE" id="PS51184"/>
    </source>
</evidence>
<comment type="cofactor">
    <cofactor evidence="1">
        <name>Fe(2+)</name>
        <dbReference type="ChEBI" id="CHEBI:29033"/>
    </cofactor>
</comment>
<dbReference type="Gene3D" id="1.10.150.60">
    <property type="entry name" value="ARID DNA-binding domain"/>
    <property type="match status" value="1"/>
</dbReference>
<dbReference type="InterPro" id="IPR013083">
    <property type="entry name" value="Znf_RING/FYVE/PHD"/>
</dbReference>
<dbReference type="Proteomes" id="UP000274756">
    <property type="component" value="Unassembled WGS sequence"/>
</dbReference>
<dbReference type="InterPro" id="IPR003347">
    <property type="entry name" value="JmjC_dom"/>
</dbReference>
<evidence type="ECO:0000256" key="4">
    <source>
        <dbReference type="ARBA" id="ARBA00012902"/>
    </source>
</evidence>
<keyword evidence="12" id="KW-0539">Nucleus</keyword>
<evidence type="ECO:0000256" key="14">
    <source>
        <dbReference type="PROSITE-ProRule" id="PRU00146"/>
    </source>
</evidence>
<protein>
    <recommendedName>
        <fullName evidence="4">[histone H3]-trimethyl-L-lysine(4) demethylase</fullName>
        <ecNumber evidence="4">1.14.11.67</ecNumber>
    </recommendedName>
</protein>
<evidence type="ECO:0000256" key="13">
    <source>
        <dbReference type="ARBA" id="ARBA00048734"/>
    </source>
</evidence>
<accession>A0A0N4UNL3</accession>
<evidence type="ECO:0000313" key="19">
    <source>
        <dbReference type="EMBL" id="VDN53209.1"/>
    </source>
</evidence>
<evidence type="ECO:0000256" key="11">
    <source>
        <dbReference type="ARBA" id="ARBA00023004"/>
    </source>
</evidence>
<evidence type="ECO:0000259" key="15">
    <source>
        <dbReference type="PROSITE" id="PS50016"/>
    </source>
</evidence>
<dbReference type="PANTHER" id="PTHR10694">
    <property type="entry name" value="LYSINE-SPECIFIC DEMETHYLASE"/>
    <property type="match status" value="1"/>
</dbReference>
<keyword evidence="11" id="KW-0408">Iron</keyword>
<dbReference type="InterPro" id="IPR001606">
    <property type="entry name" value="ARID_dom"/>
</dbReference>
<evidence type="ECO:0000256" key="7">
    <source>
        <dbReference type="ARBA" id="ARBA00022833"/>
    </source>
</evidence>
<evidence type="ECO:0000256" key="1">
    <source>
        <dbReference type="ARBA" id="ARBA00001954"/>
    </source>
</evidence>
<dbReference type="SMART" id="SM00558">
    <property type="entry name" value="JmjC"/>
    <property type="match status" value="1"/>
</dbReference>
<feature type="domain" description="JmjC" evidence="18">
    <location>
        <begin position="375"/>
        <end position="546"/>
    </location>
</feature>
<evidence type="ECO:0000256" key="8">
    <source>
        <dbReference type="ARBA" id="ARBA00022853"/>
    </source>
</evidence>